<gene>
    <name evidence="1" type="ORF">POL58_31165</name>
</gene>
<dbReference type="Proteomes" id="UP001217838">
    <property type="component" value="Unassembled WGS sequence"/>
</dbReference>
<evidence type="ECO:0000313" key="1">
    <source>
        <dbReference type="EMBL" id="MDC0672249.1"/>
    </source>
</evidence>
<protein>
    <submittedName>
        <fullName evidence="1">Uncharacterized protein</fullName>
    </submittedName>
</protein>
<reference evidence="1 2" key="1">
    <citation type="submission" date="2022-11" db="EMBL/GenBank/DDBJ databases">
        <title>Minimal conservation of predation-associated metabolite biosynthetic gene clusters underscores biosynthetic potential of Myxococcota including descriptions for ten novel species: Archangium lansinium sp. nov., Myxococcus landrumus sp. nov., Nannocystis bai.</title>
        <authorList>
            <person name="Ahearne A."/>
            <person name="Stevens C."/>
            <person name="Dowd S."/>
        </authorList>
    </citation>
    <scope>NUCLEOTIDE SEQUENCE [LARGE SCALE GENOMIC DNA]</scope>
    <source>
        <strain evidence="1 2">NCELM</strain>
    </source>
</reference>
<name>A0ABT5BDM4_9BACT</name>
<keyword evidence="2" id="KW-1185">Reference proteome</keyword>
<dbReference type="EMBL" id="JAQNDN010000019">
    <property type="protein sequence ID" value="MDC0672249.1"/>
    <property type="molecule type" value="Genomic_DNA"/>
</dbReference>
<organism evidence="1 2">
    <name type="scientific">Nannocystis radixulma</name>
    <dbReference type="NCBI Taxonomy" id="2995305"/>
    <lineage>
        <taxon>Bacteria</taxon>
        <taxon>Pseudomonadati</taxon>
        <taxon>Myxococcota</taxon>
        <taxon>Polyangia</taxon>
        <taxon>Nannocystales</taxon>
        <taxon>Nannocystaceae</taxon>
        <taxon>Nannocystis</taxon>
    </lineage>
</organism>
<dbReference type="RefSeq" id="WP_272003658.1">
    <property type="nucleotide sequence ID" value="NZ_JAQNDN010000019.1"/>
</dbReference>
<accession>A0ABT5BDM4</accession>
<proteinExistence type="predicted"/>
<evidence type="ECO:0000313" key="2">
    <source>
        <dbReference type="Proteomes" id="UP001217838"/>
    </source>
</evidence>
<sequence length="99" mass="10252">MTARPRNAGTLEAPAGLPVTVRAGVGGDIVVTLETTQPIPAGKTGELLFFEFAAQDLAQSQPVITVDDTGVGEGKLFECDELNNTAVWPDAVCPTVEPG</sequence>
<comment type="caution">
    <text evidence="1">The sequence shown here is derived from an EMBL/GenBank/DDBJ whole genome shotgun (WGS) entry which is preliminary data.</text>
</comment>